<dbReference type="InterPro" id="IPR036388">
    <property type="entry name" value="WH-like_DNA-bd_sf"/>
</dbReference>
<dbReference type="PANTHER" id="PTHR30419:SF2">
    <property type="entry name" value="LYSR FAMILY TRANSCRIPTIONAL REGULATOR"/>
    <property type="match status" value="1"/>
</dbReference>
<keyword evidence="2" id="KW-0805">Transcription regulation</keyword>
<dbReference type="InterPro" id="IPR050950">
    <property type="entry name" value="HTH-type_LysR_regulators"/>
</dbReference>
<sequence length="303" mass="33351">MRFDLESLRVFAAVVEEGSIAAAAEATHIVASAVSRRITELERDAGTSLFERHSRGVHATAAGQTLYRHTQRIFEQLRQTEGELSEYTNGVRGHVRLSVNFTAMAHYLPEVLNRFLAANSAIKIDLMEKTSDVVLRMVESGQVDFGICAVTDPQERLVCVPYRVDRLFLVVPVHHRFAMRTSLTFTDVLEEDFVGMQDGASIYTLIQRAAAAYGRRLKLRIQVTSFEAVRNMVAAGLGVGLLPEVGIPDGAPNVVKIALDEPWAERSLQIVYRDLDGLSAASKLLIEHLASASNPAVPPTPTR</sequence>
<dbReference type="SUPFAM" id="SSF53850">
    <property type="entry name" value="Periplasmic binding protein-like II"/>
    <property type="match status" value="1"/>
</dbReference>
<dbReference type="Proteomes" id="UP000656319">
    <property type="component" value="Unassembled WGS sequence"/>
</dbReference>
<dbReference type="EMBL" id="CAJHCQ010000027">
    <property type="protein sequence ID" value="CAD6559485.1"/>
    <property type="molecule type" value="Genomic_DNA"/>
</dbReference>
<dbReference type="Pfam" id="PF03466">
    <property type="entry name" value="LysR_substrate"/>
    <property type="match status" value="1"/>
</dbReference>
<feature type="domain" description="HTH lysR-type" evidence="5">
    <location>
        <begin position="3"/>
        <end position="60"/>
    </location>
</feature>
<comment type="similarity">
    <text evidence="1">Belongs to the LysR transcriptional regulatory family.</text>
</comment>
<dbReference type="Pfam" id="PF00126">
    <property type="entry name" value="HTH_1"/>
    <property type="match status" value="1"/>
</dbReference>
<dbReference type="InterPro" id="IPR005119">
    <property type="entry name" value="LysR_subst-bd"/>
</dbReference>
<protein>
    <submittedName>
        <fullName evidence="6">HTH-type transcriptional regulator GltC</fullName>
    </submittedName>
</protein>
<comment type="caution">
    <text evidence="6">The sequence shown here is derived from an EMBL/GenBank/DDBJ whole genome shotgun (WGS) entry which is preliminary data.</text>
</comment>
<name>A0ABN7IHV3_9BURK</name>
<evidence type="ECO:0000256" key="4">
    <source>
        <dbReference type="ARBA" id="ARBA00023163"/>
    </source>
</evidence>
<keyword evidence="4" id="KW-0804">Transcription</keyword>
<dbReference type="PANTHER" id="PTHR30419">
    <property type="entry name" value="HTH-TYPE TRANSCRIPTIONAL REGULATOR YBHD"/>
    <property type="match status" value="1"/>
</dbReference>
<evidence type="ECO:0000259" key="5">
    <source>
        <dbReference type="PROSITE" id="PS50931"/>
    </source>
</evidence>
<dbReference type="InterPro" id="IPR036390">
    <property type="entry name" value="WH_DNA-bd_sf"/>
</dbReference>
<evidence type="ECO:0000256" key="3">
    <source>
        <dbReference type="ARBA" id="ARBA00023125"/>
    </source>
</evidence>
<evidence type="ECO:0000256" key="2">
    <source>
        <dbReference type="ARBA" id="ARBA00023015"/>
    </source>
</evidence>
<dbReference type="PROSITE" id="PS50931">
    <property type="entry name" value="HTH_LYSR"/>
    <property type="match status" value="1"/>
</dbReference>
<keyword evidence="3" id="KW-0238">DNA-binding</keyword>
<accession>A0ABN7IHV3</accession>
<dbReference type="Gene3D" id="3.40.190.290">
    <property type="match status" value="1"/>
</dbReference>
<evidence type="ECO:0000256" key="1">
    <source>
        <dbReference type="ARBA" id="ARBA00009437"/>
    </source>
</evidence>
<dbReference type="Gene3D" id="1.10.10.10">
    <property type="entry name" value="Winged helix-like DNA-binding domain superfamily/Winged helix DNA-binding domain"/>
    <property type="match status" value="1"/>
</dbReference>
<dbReference type="SUPFAM" id="SSF46785">
    <property type="entry name" value="Winged helix' DNA-binding domain"/>
    <property type="match status" value="1"/>
</dbReference>
<proteinExistence type="inferred from homology"/>
<evidence type="ECO:0000313" key="6">
    <source>
        <dbReference type="EMBL" id="CAD6559485.1"/>
    </source>
</evidence>
<evidence type="ECO:0000313" key="7">
    <source>
        <dbReference type="Proteomes" id="UP000656319"/>
    </source>
</evidence>
<keyword evidence="7" id="KW-1185">Reference proteome</keyword>
<dbReference type="RefSeq" id="WP_201700315.1">
    <property type="nucleotide sequence ID" value="NZ_CAJHCQ010000027.1"/>
</dbReference>
<organism evidence="6 7">
    <name type="scientific">Paraburkholderia hiiakae</name>
    <dbReference type="NCBI Taxonomy" id="1081782"/>
    <lineage>
        <taxon>Bacteria</taxon>
        <taxon>Pseudomonadati</taxon>
        <taxon>Pseudomonadota</taxon>
        <taxon>Betaproteobacteria</taxon>
        <taxon>Burkholderiales</taxon>
        <taxon>Burkholderiaceae</taxon>
        <taxon>Paraburkholderia</taxon>
    </lineage>
</organism>
<dbReference type="CDD" id="cd08421">
    <property type="entry name" value="PBP2_LTTR_like_1"/>
    <property type="match status" value="1"/>
</dbReference>
<gene>
    <name evidence="6" type="primary">gltC_10</name>
    <name evidence="6" type="ORF">LMG27952_06875</name>
</gene>
<reference evidence="6 7" key="1">
    <citation type="submission" date="2020-10" db="EMBL/GenBank/DDBJ databases">
        <authorList>
            <person name="Peeters C."/>
        </authorList>
    </citation>
    <scope>NUCLEOTIDE SEQUENCE [LARGE SCALE GENOMIC DNA]</scope>
    <source>
        <strain evidence="6 7">LMG 27952</strain>
    </source>
</reference>
<dbReference type="InterPro" id="IPR000847">
    <property type="entry name" value="LysR_HTH_N"/>
</dbReference>